<evidence type="ECO:0000256" key="2">
    <source>
        <dbReference type="ARBA" id="ARBA00022643"/>
    </source>
</evidence>
<dbReference type="EMBL" id="JABFBC010000001">
    <property type="protein sequence ID" value="NNU80451.1"/>
    <property type="molecule type" value="Genomic_DNA"/>
</dbReference>
<dbReference type="InterPro" id="IPR004136">
    <property type="entry name" value="NMO"/>
</dbReference>
<evidence type="ECO:0000256" key="3">
    <source>
        <dbReference type="ARBA" id="ARBA00023002"/>
    </source>
</evidence>
<dbReference type="GO" id="GO:0018580">
    <property type="term" value="F:nitronate monooxygenase activity"/>
    <property type="evidence" value="ECO:0007669"/>
    <property type="project" value="InterPro"/>
</dbReference>
<dbReference type="Pfam" id="PF03060">
    <property type="entry name" value="NMO"/>
    <property type="match status" value="2"/>
</dbReference>
<keyword evidence="2" id="KW-0288">FMN</keyword>
<dbReference type="CDD" id="cd04730">
    <property type="entry name" value="NPD_like"/>
    <property type="match status" value="1"/>
</dbReference>
<dbReference type="PANTHER" id="PTHR32332:SF20">
    <property type="entry name" value="2-NITROPROPANE DIOXYGENASE-LIKE PROTEIN"/>
    <property type="match status" value="1"/>
</dbReference>
<evidence type="ECO:0000313" key="5">
    <source>
        <dbReference type="Proteomes" id="UP000572377"/>
    </source>
</evidence>
<dbReference type="Gene3D" id="3.20.20.70">
    <property type="entry name" value="Aldolase class I"/>
    <property type="match status" value="1"/>
</dbReference>
<reference evidence="4 5" key="1">
    <citation type="submission" date="2020-05" db="EMBL/GenBank/DDBJ databases">
        <title>Gimesia benthica sp. nov., a novel planctomycete isolated from a deep-sea water sample of the Northwest Indian Ocean.</title>
        <authorList>
            <person name="Wang J."/>
            <person name="Ruan C."/>
            <person name="Song L."/>
            <person name="Zhu Y."/>
            <person name="Li A."/>
            <person name="Zheng X."/>
            <person name="Wang L."/>
            <person name="Lu Z."/>
            <person name="Huang Y."/>
            <person name="Du W."/>
            <person name="Zhou Y."/>
            <person name="Huang L."/>
            <person name="Dai X."/>
        </authorList>
    </citation>
    <scope>NUCLEOTIDE SEQUENCE [LARGE SCALE GENOMIC DNA]</scope>
    <source>
        <strain evidence="4 5">YYQ-30</strain>
    </source>
</reference>
<organism evidence="4 5">
    <name type="scientific">Halovulum dunhuangense</name>
    <dbReference type="NCBI Taxonomy" id="1505036"/>
    <lineage>
        <taxon>Bacteria</taxon>
        <taxon>Pseudomonadati</taxon>
        <taxon>Pseudomonadota</taxon>
        <taxon>Alphaproteobacteria</taxon>
        <taxon>Rhodobacterales</taxon>
        <taxon>Paracoccaceae</taxon>
        <taxon>Halovulum</taxon>
    </lineage>
</organism>
<evidence type="ECO:0000313" key="4">
    <source>
        <dbReference type="EMBL" id="NNU80451.1"/>
    </source>
</evidence>
<proteinExistence type="predicted"/>
<protein>
    <submittedName>
        <fullName evidence="4">Nitronate monooxygenase</fullName>
    </submittedName>
</protein>
<gene>
    <name evidence="4" type="ORF">HMH01_08355</name>
</gene>
<keyword evidence="3" id="KW-0560">Oxidoreductase</keyword>
<name>A0A849L2M6_9RHOB</name>
<keyword evidence="1" id="KW-0285">Flavoprotein</keyword>
<evidence type="ECO:0000256" key="1">
    <source>
        <dbReference type="ARBA" id="ARBA00022630"/>
    </source>
</evidence>
<dbReference type="PANTHER" id="PTHR32332">
    <property type="entry name" value="2-NITROPROPANE DIOXYGENASE"/>
    <property type="match status" value="1"/>
</dbReference>
<comment type="caution">
    <text evidence="4">The sequence shown here is derived from an EMBL/GenBank/DDBJ whole genome shotgun (WGS) entry which is preliminary data.</text>
</comment>
<keyword evidence="4" id="KW-0503">Monooxygenase</keyword>
<sequence length="353" mass="36204">MIDTEITRRFGLRTPILNAGMAMVARPDLAAAVSNAGGLGMIGADVAPAGALRAMVRAVKAKTDKPFGVDLLAPMITDAHLDVLAEEAVALCVVFWGTPTRDQVARIKSCGTAFWMQVGSIEEARDAQALGAEAIIVQGLEGGGHNRSVGTTFNLLPAVKAAVAPIPVIAAGGITDGASMAAALALGAEGVWCGTRFLASHEADANDGYKARVLAAGVADTVSTTLFGPEMPLQPMRVIRNAATDEWAGREEVAMAATAGQIAGTLHTPDGAVPLPRFSVYLPTRDVDGDLDQLCLTAGQGAGKIHALKPAARIVEEMTREAQETIAALARRASGAAAVLATRGRSNGEAAPA</sequence>
<keyword evidence="5" id="KW-1185">Reference proteome</keyword>
<dbReference type="RefSeq" id="WP_171324226.1">
    <property type="nucleotide sequence ID" value="NZ_JABFBC010000001.1"/>
</dbReference>
<dbReference type="Proteomes" id="UP000572377">
    <property type="component" value="Unassembled WGS sequence"/>
</dbReference>
<dbReference type="InterPro" id="IPR013785">
    <property type="entry name" value="Aldolase_TIM"/>
</dbReference>
<dbReference type="SUPFAM" id="SSF51412">
    <property type="entry name" value="Inosine monophosphate dehydrogenase (IMPDH)"/>
    <property type="match status" value="1"/>
</dbReference>
<dbReference type="AlphaFoldDB" id="A0A849L2M6"/>
<accession>A0A849L2M6</accession>